<evidence type="ECO:0000256" key="1">
    <source>
        <dbReference type="SAM" id="Phobius"/>
    </source>
</evidence>
<sequence>MSGIFRFNIRNSEPSLVSNLKRITTIFFLVGLLAYLGWLCYSLSRYETTLIYSRNKIKGLPSPIPFITLVLHVTWYNMVDGHVSPSKCQSYLGSSSFDLTTKSYIINFVAQDFMFPDPASHHYEKSVIRRITFDFAIIDPVYPLGGDARMSAILFDAESKAVSANSPNYSETEVNSTVYSNIYTLGKGQHNVFKIERTIRKFIIPSAGNVLIGRPHFVTLPMLSSTYATYPVVNAKGNVYAGASVEPSSYIVNTEIEKSNMTLLDVLSALGGMYSLIMAFYGRLYGEEEETDKKNEKGVNLAEWANDRDTDTVTVIKRGTESAGESTVTVIVDMNLIEKLNRIDILEKRQKSLEAFLQDYVVDIKLYKKFKKKNKLTLKDIL</sequence>
<organism evidence="2 3">
    <name type="scientific">Paraglomus occultum</name>
    <dbReference type="NCBI Taxonomy" id="144539"/>
    <lineage>
        <taxon>Eukaryota</taxon>
        <taxon>Fungi</taxon>
        <taxon>Fungi incertae sedis</taxon>
        <taxon>Mucoromycota</taxon>
        <taxon>Glomeromycotina</taxon>
        <taxon>Glomeromycetes</taxon>
        <taxon>Paraglomerales</taxon>
        <taxon>Paraglomeraceae</taxon>
        <taxon>Paraglomus</taxon>
    </lineage>
</organism>
<name>A0A9N9DEB8_9GLOM</name>
<accession>A0A9N9DEB8</accession>
<dbReference type="AlphaFoldDB" id="A0A9N9DEB8"/>
<proteinExistence type="predicted"/>
<dbReference type="Proteomes" id="UP000789572">
    <property type="component" value="Unassembled WGS sequence"/>
</dbReference>
<keyword evidence="1" id="KW-0472">Membrane</keyword>
<gene>
    <name evidence="2" type="ORF">POCULU_LOCUS8959</name>
</gene>
<feature type="transmembrane region" description="Helical" evidence="1">
    <location>
        <begin position="62"/>
        <end position="79"/>
    </location>
</feature>
<dbReference type="EMBL" id="CAJVPJ010002957">
    <property type="protein sequence ID" value="CAG8632310.1"/>
    <property type="molecule type" value="Genomic_DNA"/>
</dbReference>
<feature type="transmembrane region" description="Helical" evidence="1">
    <location>
        <begin position="20"/>
        <end position="41"/>
    </location>
</feature>
<comment type="caution">
    <text evidence="2">The sequence shown here is derived from an EMBL/GenBank/DDBJ whole genome shotgun (WGS) entry which is preliminary data.</text>
</comment>
<keyword evidence="1" id="KW-1133">Transmembrane helix</keyword>
<dbReference type="OrthoDB" id="2339353at2759"/>
<reference evidence="2" key="1">
    <citation type="submission" date="2021-06" db="EMBL/GenBank/DDBJ databases">
        <authorList>
            <person name="Kallberg Y."/>
            <person name="Tangrot J."/>
            <person name="Rosling A."/>
        </authorList>
    </citation>
    <scope>NUCLEOTIDE SEQUENCE</scope>
    <source>
        <strain evidence="2">IA702</strain>
    </source>
</reference>
<keyword evidence="1" id="KW-0812">Transmembrane</keyword>
<evidence type="ECO:0000313" key="2">
    <source>
        <dbReference type="EMBL" id="CAG8632310.1"/>
    </source>
</evidence>
<keyword evidence="3" id="KW-1185">Reference proteome</keyword>
<evidence type="ECO:0000313" key="3">
    <source>
        <dbReference type="Proteomes" id="UP000789572"/>
    </source>
</evidence>
<protein>
    <submittedName>
        <fullName evidence="2">7206_t:CDS:1</fullName>
    </submittedName>
</protein>